<proteinExistence type="predicted"/>
<dbReference type="CDD" id="cd10944">
    <property type="entry name" value="CE4_SmPgdA_like"/>
    <property type="match status" value="1"/>
</dbReference>
<reference evidence="3 4" key="1">
    <citation type="submission" date="2016-02" db="EMBL/GenBank/DDBJ databases">
        <title>Genome sequence of Tissierella creatinophila DSM 6911.</title>
        <authorList>
            <person name="Poehlein A."/>
            <person name="Daniel R."/>
        </authorList>
    </citation>
    <scope>NUCLEOTIDE SEQUENCE [LARGE SCALE GENOMIC DNA]</scope>
    <source>
        <strain evidence="3 4">DSM 6911</strain>
    </source>
</reference>
<evidence type="ECO:0000256" key="1">
    <source>
        <dbReference type="SAM" id="Coils"/>
    </source>
</evidence>
<feature type="domain" description="NodB homology" evidence="2">
    <location>
        <begin position="75"/>
        <end position="264"/>
    </location>
</feature>
<dbReference type="Gene3D" id="3.20.20.370">
    <property type="entry name" value="Glycoside hydrolase/deacetylase"/>
    <property type="match status" value="1"/>
</dbReference>
<dbReference type="SUPFAM" id="SSF88713">
    <property type="entry name" value="Glycoside hydrolase/deacetylase"/>
    <property type="match status" value="1"/>
</dbReference>
<feature type="coiled-coil region" evidence="1">
    <location>
        <begin position="39"/>
        <end position="67"/>
    </location>
</feature>
<dbReference type="EMBL" id="LTDM01000023">
    <property type="protein sequence ID" value="OLS02544.1"/>
    <property type="molecule type" value="Genomic_DNA"/>
</dbReference>
<keyword evidence="4" id="KW-1185">Reference proteome</keyword>
<evidence type="ECO:0000259" key="2">
    <source>
        <dbReference type="PROSITE" id="PS51677"/>
    </source>
</evidence>
<name>A0A1U7M5E4_TISCR</name>
<dbReference type="GO" id="GO:0005975">
    <property type="term" value="P:carbohydrate metabolic process"/>
    <property type="evidence" value="ECO:0007669"/>
    <property type="project" value="InterPro"/>
</dbReference>
<dbReference type="GO" id="GO:0016810">
    <property type="term" value="F:hydrolase activity, acting on carbon-nitrogen (but not peptide) bonds"/>
    <property type="evidence" value="ECO:0007669"/>
    <property type="project" value="InterPro"/>
</dbReference>
<dbReference type="InterPro" id="IPR002509">
    <property type="entry name" value="NODB_dom"/>
</dbReference>
<keyword evidence="1" id="KW-0175">Coiled coil</keyword>
<dbReference type="Proteomes" id="UP000186112">
    <property type="component" value="Unassembled WGS sequence"/>
</dbReference>
<evidence type="ECO:0000313" key="3">
    <source>
        <dbReference type="EMBL" id="OLS02544.1"/>
    </source>
</evidence>
<keyword evidence="3" id="KW-0378">Hydrolase</keyword>
<gene>
    <name evidence="3" type="primary">pgdA_2</name>
    <name evidence="3" type="ORF">TICRE_15000</name>
</gene>
<dbReference type="EC" id="3.5.1.104" evidence="3"/>
<organism evidence="3 4">
    <name type="scientific">Tissierella creatinophila DSM 6911</name>
    <dbReference type="NCBI Taxonomy" id="1123403"/>
    <lineage>
        <taxon>Bacteria</taxon>
        <taxon>Bacillati</taxon>
        <taxon>Bacillota</taxon>
        <taxon>Tissierellia</taxon>
        <taxon>Tissierellales</taxon>
        <taxon>Tissierellaceae</taxon>
        <taxon>Tissierella</taxon>
    </lineage>
</organism>
<comment type="caution">
    <text evidence="3">The sequence shown here is derived from an EMBL/GenBank/DDBJ whole genome shotgun (WGS) entry which is preliminary data.</text>
</comment>
<dbReference type="InterPro" id="IPR050248">
    <property type="entry name" value="Polysacc_deacetylase_ArnD"/>
</dbReference>
<dbReference type="Pfam" id="PF01522">
    <property type="entry name" value="Polysacc_deac_1"/>
    <property type="match status" value="1"/>
</dbReference>
<evidence type="ECO:0000313" key="4">
    <source>
        <dbReference type="Proteomes" id="UP000186112"/>
    </source>
</evidence>
<dbReference type="AlphaFoldDB" id="A0A1U7M5E4"/>
<dbReference type="PROSITE" id="PS51677">
    <property type="entry name" value="NODB"/>
    <property type="match status" value="1"/>
</dbReference>
<accession>A0A1U7M5E4</accession>
<dbReference type="InterPro" id="IPR011330">
    <property type="entry name" value="Glyco_hydro/deAcase_b/a-brl"/>
</dbReference>
<sequence>MVGFLGTKLTKINFFHEDIAFAISLTDGQKIMGERDPLNKEINRRIGEEKQRKLEIERKKIEEAERIENKKNPKKIAYLTFDDGPSAKSTPIILDVLKKYDIKATFFIVGNMVAKDPDMLKRIYNDGHQIGNHTYSHNYNHIYKNPKNFMDEIYKTENLIKSIVGEEFDSKVIRFPGGSFEKKKDPIKKALIESGYRYFDWNALNGDAEGSKFSENYLVNRLKETVKGKSKVVILMHDTDPKITTAKSLEKSIKFLLDEGYEFQILDENFKWE</sequence>
<dbReference type="PANTHER" id="PTHR10587:SF125">
    <property type="entry name" value="POLYSACCHARIDE DEACETYLASE YHEN-RELATED"/>
    <property type="match status" value="1"/>
</dbReference>
<protein>
    <submittedName>
        <fullName evidence="3">Peptidoglycan-N-acetylglucosamine deacetylase</fullName>
        <ecNumber evidence="3">3.5.1.104</ecNumber>
    </submittedName>
</protein>
<dbReference type="PANTHER" id="PTHR10587">
    <property type="entry name" value="GLYCOSYL TRANSFERASE-RELATED"/>
    <property type="match status" value="1"/>
</dbReference>